<gene>
    <name evidence="2" type="ORF">Q664_31035</name>
</gene>
<protein>
    <recommendedName>
        <fullName evidence="1">Fungal lipase-type domain-containing protein</fullName>
    </recommendedName>
</protein>
<reference evidence="2 3" key="1">
    <citation type="submission" date="2014-07" db="EMBL/GenBank/DDBJ databases">
        <title>Draft Genome Sequence of Gephyronic Acid Producer, Cystobacter violaceus Strain Cb vi76.</title>
        <authorList>
            <person name="Stevens D.C."/>
            <person name="Young J."/>
            <person name="Carmichael R."/>
            <person name="Tan J."/>
            <person name="Taylor R.E."/>
        </authorList>
    </citation>
    <scope>NUCLEOTIDE SEQUENCE [LARGE SCALE GENOMIC DNA]</scope>
    <source>
        <strain evidence="2 3">Cb vi76</strain>
    </source>
</reference>
<accession>A0A084SNI6</accession>
<dbReference type="EMBL" id="JPMI01000227">
    <property type="protein sequence ID" value="KFA90021.1"/>
    <property type="molecule type" value="Genomic_DNA"/>
</dbReference>
<dbReference type="PANTHER" id="PTHR45856:SF24">
    <property type="entry name" value="FUNGAL LIPASE-LIKE DOMAIN-CONTAINING PROTEIN"/>
    <property type="match status" value="1"/>
</dbReference>
<dbReference type="CDD" id="cd00519">
    <property type="entry name" value="Lipase_3"/>
    <property type="match status" value="1"/>
</dbReference>
<dbReference type="Gene3D" id="3.40.50.1820">
    <property type="entry name" value="alpha/beta hydrolase"/>
    <property type="match status" value="1"/>
</dbReference>
<dbReference type="AlphaFoldDB" id="A0A084SNI6"/>
<dbReference type="Proteomes" id="UP000028547">
    <property type="component" value="Unassembled WGS sequence"/>
</dbReference>
<dbReference type="Pfam" id="PF01764">
    <property type="entry name" value="Lipase_3"/>
    <property type="match status" value="1"/>
</dbReference>
<dbReference type="InterPro" id="IPR002921">
    <property type="entry name" value="Fungal_lipase-type"/>
</dbReference>
<dbReference type="SUPFAM" id="SSF53474">
    <property type="entry name" value="alpha/beta-Hydrolases"/>
    <property type="match status" value="1"/>
</dbReference>
<evidence type="ECO:0000313" key="3">
    <source>
        <dbReference type="Proteomes" id="UP000028547"/>
    </source>
</evidence>
<evidence type="ECO:0000259" key="1">
    <source>
        <dbReference type="Pfam" id="PF01764"/>
    </source>
</evidence>
<comment type="caution">
    <text evidence="2">The sequence shown here is derived from an EMBL/GenBank/DDBJ whole genome shotgun (WGS) entry which is preliminary data.</text>
</comment>
<dbReference type="RefSeq" id="WP_043403505.1">
    <property type="nucleotide sequence ID" value="NZ_JPMI01000227.1"/>
</dbReference>
<dbReference type="InterPro" id="IPR051218">
    <property type="entry name" value="Sec_MonoDiacylglyc_Lipase"/>
</dbReference>
<organism evidence="2 3">
    <name type="scientific">Archangium violaceum Cb vi76</name>
    <dbReference type="NCBI Taxonomy" id="1406225"/>
    <lineage>
        <taxon>Bacteria</taxon>
        <taxon>Pseudomonadati</taxon>
        <taxon>Myxococcota</taxon>
        <taxon>Myxococcia</taxon>
        <taxon>Myxococcales</taxon>
        <taxon>Cystobacterineae</taxon>
        <taxon>Archangiaceae</taxon>
        <taxon>Archangium</taxon>
    </lineage>
</organism>
<proteinExistence type="predicted"/>
<dbReference type="InterPro" id="IPR029058">
    <property type="entry name" value="AB_hydrolase_fold"/>
</dbReference>
<sequence length="550" mass="60068">MYHELIYHLDLCILAYHQYTQTLIWPFDPYYERLAMKGSSRRDNFMTQVRTLFLGNNAYHGPGNTHGWAVNNTLDPIIGRYDRLHPWRIAFCSPEPGSWLCYKLPTYITDRIASVAMCSYQAGAGNPNNATAAAVIQPAVARPLGIAGGGVDRLYAFEGGTGTINGSPNVWSLMGCVLERHYGATYDVHITFRGSRSGSGARALSHGLVGKGNPDWVTDMDFNTMVQDNYFSVHGSVCRGFSRSVKTCIPSILTILQHIHGQNGAPPSNIYVTGHSLGGALATQFATAMVLGTTHGPDGVNLPGNLPTWPWRNLKLITFSAPVAGGKSFHRQFNSRIFCRRVVLSQDPITQDKRGHHVGAEVYITGENTFNPVPLAYHEPMNVRERLHRKATQWGDALHNVPGPNKNHVDFPWKVYDSFRALYQAEPSIQGAGVLNGMLTGLDGDVLRYLGAIATVLGDSGAYKTFIRDSKVVARSTSILTASNRMGSTAAVALPVAPNTLAANVQLVRAQFGEVGKHLSFALMLAELARNPALDFSTFIPNATLNECIQ</sequence>
<evidence type="ECO:0000313" key="2">
    <source>
        <dbReference type="EMBL" id="KFA90021.1"/>
    </source>
</evidence>
<dbReference type="PANTHER" id="PTHR45856">
    <property type="entry name" value="ALPHA/BETA-HYDROLASES SUPERFAMILY PROTEIN"/>
    <property type="match status" value="1"/>
</dbReference>
<name>A0A084SNI6_9BACT</name>
<feature type="domain" description="Fungal lipase-type" evidence="1">
    <location>
        <begin position="213"/>
        <end position="350"/>
    </location>
</feature>
<dbReference type="GO" id="GO:0006629">
    <property type="term" value="P:lipid metabolic process"/>
    <property type="evidence" value="ECO:0007669"/>
    <property type="project" value="InterPro"/>
</dbReference>